<evidence type="ECO:0000313" key="3">
    <source>
        <dbReference type="EMBL" id="RUT34447.1"/>
    </source>
</evidence>
<dbReference type="Pfam" id="PF00126">
    <property type="entry name" value="HTH_1"/>
    <property type="match status" value="1"/>
</dbReference>
<dbReference type="RefSeq" id="WP_127186566.1">
    <property type="nucleotide sequence ID" value="NZ_RZNJ01000001.1"/>
</dbReference>
<dbReference type="InterPro" id="IPR036390">
    <property type="entry name" value="WH_DNA-bd_sf"/>
</dbReference>
<gene>
    <name evidence="3" type="ORF">EMQ25_00340</name>
</gene>
<dbReference type="SUPFAM" id="SSF46785">
    <property type="entry name" value="Winged helix' DNA-binding domain"/>
    <property type="match status" value="1"/>
</dbReference>
<dbReference type="PANTHER" id="PTHR30432:SF1">
    <property type="entry name" value="DNA-BINDING TRANSCRIPTIONAL DUAL REGULATOR MODE"/>
    <property type="match status" value="1"/>
</dbReference>
<feature type="domain" description="HTH lysR-type" evidence="2">
    <location>
        <begin position="32"/>
        <end position="87"/>
    </location>
</feature>
<dbReference type="InterPro" id="IPR000847">
    <property type="entry name" value="LysR_HTH_N"/>
</dbReference>
<evidence type="ECO:0000256" key="1">
    <source>
        <dbReference type="SAM" id="MobiDB-lite"/>
    </source>
</evidence>
<name>A0A433XK38_9HYPH</name>
<evidence type="ECO:0000313" key="4">
    <source>
        <dbReference type="Proteomes" id="UP000281547"/>
    </source>
</evidence>
<dbReference type="InterPro" id="IPR036388">
    <property type="entry name" value="WH-like_DNA-bd_sf"/>
</dbReference>
<proteinExistence type="predicted"/>
<sequence>MERAAPGLSHLRVTLDGGFYMGPGRADLLEGIEDTGSIAAAGRRMQMSYKRAWSLVQAMNEGFGRPLVAANRGGSAQGGAELTEDGQAVLALYRRMEAEARRAIDPQVAALMALRARTDADSEAPSEAREQHQHAEQEHGGSGQ</sequence>
<protein>
    <submittedName>
        <fullName evidence="3">LysR family transcriptional regulator</fullName>
    </submittedName>
</protein>
<dbReference type="OrthoDB" id="9800709at2"/>
<reference evidence="3 4" key="1">
    <citation type="journal article" date="2016" name="Int. J. Syst. Evol. Microbiol.">
        <title>Arsenicitalea aurantiaca gen. nov., sp. nov., a new member of the family Hyphomicrobiaceae, isolated from high-arsenic sediment.</title>
        <authorList>
            <person name="Mu Y."/>
            <person name="Zhou L."/>
            <person name="Zeng X.C."/>
            <person name="Liu L."/>
            <person name="Pan Y."/>
            <person name="Chen X."/>
            <person name="Wang J."/>
            <person name="Li S."/>
            <person name="Li W.J."/>
            <person name="Wang Y."/>
        </authorList>
    </citation>
    <scope>NUCLEOTIDE SEQUENCE [LARGE SCALE GENOMIC DNA]</scope>
    <source>
        <strain evidence="3 4">42-50</strain>
    </source>
</reference>
<feature type="region of interest" description="Disordered" evidence="1">
    <location>
        <begin position="115"/>
        <end position="144"/>
    </location>
</feature>
<organism evidence="3 4">
    <name type="scientific">Arsenicitalea aurantiaca</name>
    <dbReference type="NCBI Taxonomy" id="1783274"/>
    <lineage>
        <taxon>Bacteria</taxon>
        <taxon>Pseudomonadati</taxon>
        <taxon>Pseudomonadota</taxon>
        <taxon>Alphaproteobacteria</taxon>
        <taxon>Hyphomicrobiales</taxon>
        <taxon>Devosiaceae</taxon>
        <taxon>Arsenicitalea</taxon>
    </lineage>
</organism>
<keyword evidence="4" id="KW-1185">Reference proteome</keyword>
<dbReference type="Gene3D" id="1.10.10.10">
    <property type="entry name" value="Winged helix-like DNA-binding domain superfamily/Winged helix DNA-binding domain"/>
    <property type="match status" value="1"/>
</dbReference>
<feature type="compositionally biased region" description="Basic and acidic residues" evidence="1">
    <location>
        <begin position="116"/>
        <end position="144"/>
    </location>
</feature>
<dbReference type="InterPro" id="IPR051815">
    <property type="entry name" value="Molybdate_resp_trans_reg"/>
</dbReference>
<comment type="caution">
    <text evidence="3">The sequence shown here is derived from an EMBL/GenBank/DDBJ whole genome shotgun (WGS) entry which is preliminary data.</text>
</comment>
<dbReference type="EMBL" id="RZNJ01000001">
    <property type="protein sequence ID" value="RUT34447.1"/>
    <property type="molecule type" value="Genomic_DNA"/>
</dbReference>
<evidence type="ECO:0000259" key="2">
    <source>
        <dbReference type="Pfam" id="PF00126"/>
    </source>
</evidence>
<dbReference type="Proteomes" id="UP000281547">
    <property type="component" value="Unassembled WGS sequence"/>
</dbReference>
<dbReference type="GO" id="GO:0003700">
    <property type="term" value="F:DNA-binding transcription factor activity"/>
    <property type="evidence" value="ECO:0007669"/>
    <property type="project" value="InterPro"/>
</dbReference>
<accession>A0A433XK38</accession>
<dbReference type="AlphaFoldDB" id="A0A433XK38"/>
<dbReference type="PANTHER" id="PTHR30432">
    <property type="entry name" value="TRANSCRIPTIONAL REGULATOR MODE"/>
    <property type="match status" value="1"/>
</dbReference>